<dbReference type="EMBL" id="LR593886">
    <property type="protein sequence ID" value="VTR95078.1"/>
    <property type="molecule type" value="Genomic_DNA"/>
</dbReference>
<dbReference type="Proteomes" id="UP000464178">
    <property type="component" value="Chromosome"/>
</dbReference>
<dbReference type="AlphaFoldDB" id="A0A6P2D158"/>
<keyword evidence="2" id="KW-1185">Reference proteome</keyword>
<evidence type="ECO:0000313" key="1">
    <source>
        <dbReference type="EMBL" id="VTR95078.1"/>
    </source>
</evidence>
<accession>A0A6P2D158</accession>
<reference evidence="1 2" key="1">
    <citation type="submission" date="2019-05" db="EMBL/GenBank/DDBJ databases">
        <authorList>
            <consortium name="Science for Life Laboratories"/>
        </authorList>
    </citation>
    <scope>NUCLEOTIDE SEQUENCE [LARGE SCALE GENOMIC DNA]</scope>
    <source>
        <strain evidence="1">Soil9</strain>
    </source>
</reference>
<evidence type="ECO:0008006" key="3">
    <source>
        <dbReference type="Google" id="ProtNLM"/>
    </source>
</evidence>
<dbReference type="KEGG" id="gms:SOIL9_26360"/>
<name>A0A6P2D158_9BACT</name>
<gene>
    <name evidence="1" type="ORF">SOIL9_26360</name>
</gene>
<protein>
    <recommendedName>
        <fullName evidence="3">SMI1/KNR4 family protein</fullName>
    </recommendedName>
</protein>
<proteinExistence type="predicted"/>
<organism evidence="1 2">
    <name type="scientific">Gemmata massiliana</name>
    <dbReference type="NCBI Taxonomy" id="1210884"/>
    <lineage>
        <taxon>Bacteria</taxon>
        <taxon>Pseudomonadati</taxon>
        <taxon>Planctomycetota</taxon>
        <taxon>Planctomycetia</taxon>
        <taxon>Gemmatales</taxon>
        <taxon>Gemmataceae</taxon>
        <taxon>Gemmata</taxon>
    </lineage>
</organism>
<evidence type="ECO:0000313" key="2">
    <source>
        <dbReference type="Proteomes" id="UP000464178"/>
    </source>
</evidence>
<sequence>MRLRACTRRRIGHAGSSSTSRSYWAIHSCLRSSKLGAIPKSLLITWRTYLNCTFRRDGFDCGLPAARICGHSLLPVSREALDIGERFADGVATRAELESAHKAVWEEFHALDTETRARDEDLLVLHAQLEVGGSGSERLAQVQGALSEIRERFSVVVAVAYATDLLARGVTRYSGSYAETRMVGEIAFPKGEQARSLLRDIFGNPFRPVAFSPAWRTSTAIALASQMYESRDFGALPILADALQDAGCDSAEVLDHCRGPGPHVRGCWVVDLVLGKE</sequence>